<dbReference type="Gene3D" id="3.20.10.10">
    <property type="entry name" value="D-amino Acid Aminotransferase, subunit A, domain 2"/>
    <property type="match status" value="1"/>
</dbReference>
<dbReference type="InterPro" id="IPR001544">
    <property type="entry name" value="Aminotrans_IV"/>
</dbReference>
<dbReference type="EMBL" id="JAWRVE010000021">
    <property type="protein sequence ID" value="KAL1874806.1"/>
    <property type="molecule type" value="Genomic_DNA"/>
</dbReference>
<proteinExistence type="predicted"/>
<dbReference type="InterPro" id="IPR043132">
    <property type="entry name" value="BCAT-like_C"/>
</dbReference>
<dbReference type="Gene3D" id="3.30.470.10">
    <property type="match status" value="1"/>
</dbReference>
<reference evidence="1 2" key="1">
    <citation type="journal article" date="2024" name="IMA Fungus">
        <title>IMA Genome - F19 : A genome assembly and annotation guide to empower mycologists, including annotated draft genome sequences of Ceratocystis pirilliformis, Diaporthe australafricana, Fusarium ophioides, Paecilomyces lecythidis, and Sporothrix stenoceras.</title>
        <authorList>
            <person name="Aylward J."/>
            <person name="Wilson A.M."/>
            <person name="Visagie C.M."/>
            <person name="Spraker J."/>
            <person name="Barnes I."/>
            <person name="Buitendag C."/>
            <person name="Ceriani C."/>
            <person name="Del Mar Angel L."/>
            <person name="du Plessis D."/>
            <person name="Fuchs T."/>
            <person name="Gasser K."/>
            <person name="Kramer D."/>
            <person name="Li W."/>
            <person name="Munsamy K."/>
            <person name="Piso A."/>
            <person name="Price J.L."/>
            <person name="Sonnekus B."/>
            <person name="Thomas C."/>
            <person name="van der Nest A."/>
            <person name="van Dijk A."/>
            <person name="van Heerden A."/>
            <person name="van Vuuren N."/>
            <person name="Yilmaz N."/>
            <person name="Duong T.A."/>
            <person name="van der Merwe N.A."/>
            <person name="Wingfield M.J."/>
            <person name="Wingfield B.D."/>
        </authorList>
    </citation>
    <scope>NUCLEOTIDE SEQUENCE [LARGE SCALE GENOMIC DNA]</scope>
    <source>
        <strain evidence="1 2">CMW 18300</strain>
    </source>
</reference>
<dbReference type="Proteomes" id="UP001583177">
    <property type="component" value="Unassembled WGS sequence"/>
</dbReference>
<dbReference type="InterPro" id="IPR043131">
    <property type="entry name" value="BCAT-like_N"/>
</dbReference>
<evidence type="ECO:0000313" key="2">
    <source>
        <dbReference type="Proteomes" id="UP001583177"/>
    </source>
</evidence>
<dbReference type="Pfam" id="PF01063">
    <property type="entry name" value="Aminotran_4"/>
    <property type="match status" value="1"/>
</dbReference>
<keyword evidence="1" id="KW-0456">Lyase</keyword>
<protein>
    <submittedName>
        <fullName evidence="1">Aminodeoxychorismate lyase</fullName>
        <ecNumber evidence="1">4.1.3.38</ecNumber>
    </submittedName>
</protein>
<name>A0ABR3XFT0_9PEZI</name>
<organism evidence="1 2">
    <name type="scientific">Diaporthe australafricana</name>
    <dbReference type="NCBI Taxonomy" id="127596"/>
    <lineage>
        <taxon>Eukaryota</taxon>
        <taxon>Fungi</taxon>
        <taxon>Dikarya</taxon>
        <taxon>Ascomycota</taxon>
        <taxon>Pezizomycotina</taxon>
        <taxon>Sordariomycetes</taxon>
        <taxon>Sordariomycetidae</taxon>
        <taxon>Diaporthales</taxon>
        <taxon>Diaporthaceae</taxon>
        <taxon>Diaporthe</taxon>
    </lineage>
</organism>
<dbReference type="SUPFAM" id="SSF56752">
    <property type="entry name" value="D-aminoacid aminotransferase-like PLP-dependent enzymes"/>
    <property type="match status" value="1"/>
</dbReference>
<dbReference type="InterPro" id="IPR036038">
    <property type="entry name" value="Aminotransferase-like"/>
</dbReference>
<dbReference type="EC" id="4.1.3.38" evidence="1"/>
<comment type="caution">
    <text evidence="1">The sequence shown here is derived from an EMBL/GenBank/DDBJ whole genome shotgun (WGS) entry which is preliminary data.</text>
</comment>
<evidence type="ECO:0000313" key="1">
    <source>
        <dbReference type="EMBL" id="KAL1874806.1"/>
    </source>
</evidence>
<keyword evidence="2" id="KW-1185">Reference proteome</keyword>
<sequence length="285" mass="31381">MGEDFKLFTSLRFDPILLQLGDSQPIGVNGGWNAIKPSPFYMLDYHRDRMLKAASHWGWSEAVAAIEGSEGLARLESFILGQLGQDASSRPMRVKVLLSREGRLGLESSVVPATSLANLFPKRLVGPEDSNPAGHGEPLLGQLELSPPYGIHLDDRSTRRSEYTHYKTTKREMYDQARTRAGLKPTDATREVLIVDEATGSIMEGSLTTPYFLRGGRWVTPPVAEKFSTDDGSGGQDGTTRRWALEQGLAVEEEVNAKDIVDGEAVWLSNGVRGFVFGKIRTSEE</sequence>
<gene>
    <name evidence="1" type="primary">ABZ2</name>
    <name evidence="1" type="ORF">Daus18300_003347</name>
</gene>
<dbReference type="GO" id="GO:0008696">
    <property type="term" value="F:4-amino-4-deoxychorismate lyase activity"/>
    <property type="evidence" value="ECO:0007669"/>
    <property type="project" value="UniProtKB-EC"/>
</dbReference>
<accession>A0ABR3XFT0</accession>